<dbReference type="Proteomes" id="UP001458880">
    <property type="component" value="Unassembled WGS sequence"/>
</dbReference>
<keyword evidence="2" id="KW-1185">Reference proteome</keyword>
<dbReference type="EMBL" id="JASPKY010000379">
    <property type="protein sequence ID" value="KAK9702964.1"/>
    <property type="molecule type" value="Genomic_DNA"/>
</dbReference>
<evidence type="ECO:0000313" key="2">
    <source>
        <dbReference type="Proteomes" id="UP001458880"/>
    </source>
</evidence>
<comment type="caution">
    <text evidence="1">The sequence shown here is derived from an EMBL/GenBank/DDBJ whole genome shotgun (WGS) entry which is preliminary data.</text>
</comment>
<sequence length="162" mass="18684">MNKLQFTFTVRNITDVKTNVLCITAIGTLNAQVYAVPDEYQPVTFHKEIVKLAAFNKVKNSLTRRHQTRKVWINVTEELAKIYLDEGENLQIGDFYLEEITDKPEDKPQTTNVSEQPLIKMLEKLLGKNQEQSEIKNIGNVAKQFIIEKFNGKNLAKQFIIE</sequence>
<protein>
    <submittedName>
        <fullName evidence="1">Uncharacterized protein</fullName>
    </submittedName>
</protein>
<proteinExistence type="predicted"/>
<evidence type="ECO:0000313" key="1">
    <source>
        <dbReference type="EMBL" id="KAK9702964.1"/>
    </source>
</evidence>
<name>A0AAW1JIB9_POPJA</name>
<reference evidence="1 2" key="1">
    <citation type="journal article" date="2024" name="BMC Genomics">
        <title>De novo assembly and annotation of Popillia japonica's genome with initial clues to its potential as an invasive pest.</title>
        <authorList>
            <person name="Cucini C."/>
            <person name="Boschi S."/>
            <person name="Funari R."/>
            <person name="Cardaioli E."/>
            <person name="Iannotti N."/>
            <person name="Marturano G."/>
            <person name="Paoli F."/>
            <person name="Bruttini M."/>
            <person name="Carapelli A."/>
            <person name="Frati F."/>
            <person name="Nardi F."/>
        </authorList>
    </citation>
    <scope>NUCLEOTIDE SEQUENCE [LARGE SCALE GENOMIC DNA]</scope>
    <source>
        <strain evidence="1">DMR45628</strain>
    </source>
</reference>
<accession>A0AAW1JIB9</accession>
<dbReference type="AlphaFoldDB" id="A0AAW1JIB9"/>
<organism evidence="1 2">
    <name type="scientific">Popillia japonica</name>
    <name type="common">Japanese beetle</name>
    <dbReference type="NCBI Taxonomy" id="7064"/>
    <lineage>
        <taxon>Eukaryota</taxon>
        <taxon>Metazoa</taxon>
        <taxon>Ecdysozoa</taxon>
        <taxon>Arthropoda</taxon>
        <taxon>Hexapoda</taxon>
        <taxon>Insecta</taxon>
        <taxon>Pterygota</taxon>
        <taxon>Neoptera</taxon>
        <taxon>Endopterygota</taxon>
        <taxon>Coleoptera</taxon>
        <taxon>Polyphaga</taxon>
        <taxon>Scarabaeiformia</taxon>
        <taxon>Scarabaeidae</taxon>
        <taxon>Rutelinae</taxon>
        <taxon>Popillia</taxon>
    </lineage>
</organism>
<gene>
    <name evidence="1" type="ORF">QE152_g29618</name>
</gene>